<feature type="chain" id="PRO_5030799160" description="Secreted protein" evidence="1">
    <location>
        <begin position="26"/>
        <end position="181"/>
    </location>
</feature>
<evidence type="ECO:0000313" key="3">
    <source>
        <dbReference type="Proteomes" id="UP000536179"/>
    </source>
</evidence>
<reference evidence="2 3" key="1">
    <citation type="submission" date="2020-08" db="EMBL/GenBank/DDBJ databases">
        <title>Genomic Encyclopedia of Type Strains, Phase III (KMG-III): the genomes of soil and plant-associated and newly described type strains.</title>
        <authorList>
            <person name="Whitman W."/>
        </authorList>
    </citation>
    <scope>NUCLEOTIDE SEQUENCE [LARGE SCALE GENOMIC DNA]</scope>
    <source>
        <strain evidence="2 3">CECT 8075</strain>
    </source>
</reference>
<accession>A0A7W5DZ69</accession>
<keyword evidence="3" id="KW-1185">Reference proteome</keyword>
<protein>
    <recommendedName>
        <fullName evidence="4">Secreted protein</fullName>
    </recommendedName>
</protein>
<comment type="caution">
    <text evidence="2">The sequence shown here is derived from an EMBL/GenBank/DDBJ whole genome shotgun (WGS) entry which is preliminary data.</text>
</comment>
<organism evidence="2 3">
    <name type="scientific">Aporhodopirellula rubra</name>
    <dbReference type="NCBI Taxonomy" id="980271"/>
    <lineage>
        <taxon>Bacteria</taxon>
        <taxon>Pseudomonadati</taxon>
        <taxon>Planctomycetota</taxon>
        <taxon>Planctomycetia</taxon>
        <taxon>Pirellulales</taxon>
        <taxon>Pirellulaceae</taxon>
        <taxon>Aporhodopirellula</taxon>
    </lineage>
</organism>
<gene>
    <name evidence="2" type="ORF">FHS27_003025</name>
</gene>
<keyword evidence="1" id="KW-0732">Signal</keyword>
<sequence length="181" mass="20232">MRLHKTIFMATVLLFTHLVCDPVLTAADNHSHTFSITVHHPEDTVKVVTEEKRTCFSIRSPRGIGQAVIQREADSWPEKIAIHLHLKGLEGFRISDGATTLHASVSSSGVPLIRTWKGNEEDKPLDSKSPYWLNIKLVDQDGNLATEIPLKKGVIEIQVPAALISNAPEKLKVHWIDFYRG</sequence>
<proteinExistence type="predicted"/>
<dbReference type="EMBL" id="JACHXU010000009">
    <property type="protein sequence ID" value="MBB3207206.1"/>
    <property type="molecule type" value="Genomic_DNA"/>
</dbReference>
<dbReference type="AlphaFoldDB" id="A0A7W5DZ69"/>
<name>A0A7W5DZ69_9BACT</name>
<feature type="signal peptide" evidence="1">
    <location>
        <begin position="1"/>
        <end position="25"/>
    </location>
</feature>
<evidence type="ECO:0008006" key="4">
    <source>
        <dbReference type="Google" id="ProtNLM"/>
    </source>
</evidence>
<dbReference type="RefSeq" id="WP_184305569.1">
    <property type="nucleotide sequence ID" value="NZ_JACHXU010000009.1"/>
</dbReference>
<evidence type="ECO:0000313" key="2">
    <source>
        <dbReference type="EMBL" id="MBB3207206.1"/>
    </source>
</evidence>
<dbReference type="Proteomes" id="UP000536179">
    <property type="component" value="Unassembled WGS sequence"/>
</dbReference>
<evidence type="ECO:0000256" key="1">
    <source>
        <dbReference type="SAM" id="SignalP"/>
    </source>
</evidence>